<accession>A0AAF0QGK2</accession>
<dbReference type="AlphaFoldDB" id="A0AAF0QGK2"/>
<reference evidence="1" key="1">
    <citation type="submission" date="2023-08" db="EMBL/GenBank/DDBJ databases">
        <title>A de novo genome assembly of Solanum verrucosum Schlechtendal, a Mexican diploid species geographically isolated from the other diploid A-genome species in potato relatives.</title>
        <authorList>
            <person name="Hosaka K."/>
        </authorList>
    </citation>
    <scope>NUCLEOTIDE SEQUENCE</scope>
    <source>
        <tissue evidence="1">Young leaves</tissue>
    </source>
</reference>
<gene>
    <name evidence="1" type="ORF">MTR67_014280</name>
</gene>
<dbReference type="EMBL" id="CP133614">
    <property type="protein sequence ID" value="WMV20895.1"/>
    <property type="molecule type" value="Genomic_DNA"/>
</dbReference>
<protein>
    <submittedName>
        <fullName evidence="1">Uncharacterized protein</fullName>
    </submittedName>
</protein>
<evidence type="ECO:0000313" key="2">
    <source>
        <dbReference type="Proteomes" id="UP001234989"/>
    </source>
</evidence>
<organism evidence="1 2">
    <name type="scientific">Solanum verrucosum</name>
    <dbReference type="NCBI Taxonomy" id="315347"/>
    <lineage>
        <taxon>Eukaryota</taxon>
        <taxon>Viridiplantae</taxon>
        <taxon>Streptophyta</taxon>
        <taxon>Embryophyta</taxon>
        <taxon>Tracheophyta</taxon>
        <taxon>Spermatophyta</taxon>
        <taxon>Magnoliopsida</taxon>
        <taxon>eudicotyledons</taxon>
        <taxon>Gunneridae</taxon>
        <taxon>Pentapetalae</taxon>
        <taxon>asterids</taxon>
        <taxon>lamiids</taxon>
        <taxon>Solanales</taxon>
        <taxon>Solanaceae</taxon>
        <taxon>Solanoideae</taxon>
        <taxon>Solaneae</taxon>
        <taxon>Solanum</taxon>
    </lineage>
</organism>
<name>A0AAF0QGK2_SOLVR</name>
<dbReference type="Proteomes" id="UP001234989">
    <property type="component" value="Chromosome 3"/>
</dbReference>
<evidence type="ECO:0000313" key="1">
    <source>
        <dbReference type="EMBL" id="WMV20895.1"/>
    </source>
</evidence>
<proteinExistence type="predicted"/>
<keyword evidence="2" id="KW-1185">Reference proteome</keyword>
<sequence length="176" mass="19811">MANSISNEIVQSQASQLIDCANLKQEDLRLAYPKRGPDKVKFVLRFGWLNLPASMYIKTKSNTEWCFREMSKPANFPVNEVKRIDALRKNFFSQEDGSLWKDVIKEKHGTKGKWTTKLYNRKVKELPGEISGPWSKCVLPSGGLTIPLSLHAYVLTATQMLGGHLLPMCISALAQS</sequence>